<keyword evidence="7" id="KW-1185">Reference proteome</keyword>
<dbReference type="SUPFAM" id="SSF103473">
    <property type="entry name" value="MFS general substrate transporter"/>
    <property type="match status" value="1"/>
</dbReference>
<feature type="transmembrane region" description="Helical" evidence="4">
    <location>
        <begin position="263"/>
        <end position="285"/>
    </location>
</feature>
<dbReference type="InterPro" id="IPR036259">
    <property type="entry name" value="MFS_trans_sf"/>
</dbReference>
<keyword evidence="3 4" id="KW-0472">Membrane</keyword>
<feature type="domain" description="Major facilitator superfamily (MFS) profile" evidence="5">
    <location>
        <begin position="1"/>
        <end position="408"/>
    </location>
</feature>
<evidence type="ECO:0000256" key="2">
    <source>
        <dbReference type="ARBA" id="ARBA00022989"/>
    </source>
</evidence>
<accession>A0ABU3PFY0</accession>
<dbReference type="Gene3D" id="1.20.1250.20">
    <property type="entry name" value="MFS general substrate transporter like domains"/>
    <property type="match status" value="1"/>
</dbReference>
<dbReference type="RefSeq" id="WP_315652363.1">
    <property type="nucleotide sequence ID" value="NZ_JAVXZY010000009.1"/>
</dbReference>
<feature type="transmembrane region" description="Helical" evidence="4">
    <location>
        <begin position="297"/>
        <end position="317"/>
    </location>
</feature>
<dbReference type="Pfam" id="PF07690">
    <property type="entry name" value="MFS_1"/>
    <property type="match status" value="1"/>
</dbReference>
<evidence type="ECO:0000256" key="1">
    <source>
        <dbReference type="ARBA" id="ARBA00022692"/>
    </source>
</evidence>
<dbReference type="EMBL" id="JAVXZY010000009">
    <property type="protein sequence ID" value="MDT9001479.1"/>
    <property type="molecule type" value="Genomic_DNA"/>
</dbReference>
<comment type="caution">
    <text evidence="6">The sequence shown here is derived from an EMBL/GenBank/DDBJ whole genome shotgun (WGS) entry which is preliminary data.</text>
</comment>
<feature type="transmembrane region" description="Helical" evidence="4">
    <location>
        <begin position="234"/>
        <end position="257"/>
    </location>
</feature>
<feature type="transmembrane region" description="Helical" evidence="4">
    <location>
        <begin position="354"/>
        <end position="376"/>
    </location>
</feature>
<feature type="transmembrane region" description="Helical" evidence="4">
    <location>
        <begin position="181"/>
        <end position="199"/>
    </location>
</feature>
<evidence type="ECO:0000313" key="7">
    <source>
        <dbReference type="Proteomes" id="UP001246372"/>
    </source>
</evidence>
<proteinExistence type="predicted"/>
<sequence length="410" mass="41727">MSSFSASTPASAPTASSRERQRVGWAASSAHAVHDGLTDLIYVLLPLWQSQFALSYAMTGLMRGLYAGCMAGLQLQAGHWAERWGRKALLVGGTALAGLAYLLAGQSGGLMTLMLALALGGAGASTQHPLASALVADAYQGDAAGSRRALARYNFAGDLGKMALPAAVALLLASWSWQSTVSAVGLFGLAAAALLAWLLPAEARGPAGAAGVSASATTPSAAELAALHSGGFRALLATGVIDSAVRMGFLTFLPFILQTKGAGTAGIGLALTLLFIGGAAGKLVCGWLGQRLGMMKTVWLTETATALLMLALLALPLQPLMALLPLLGVALNGTSSVLYGSVPELVSPAARTRAFSLFYTGVIGSSAIAPIVLGAIGDAWGVMPAQQALAALLLLTLPLAWRVQRELSAH</sequence>
<dbReference type="InterPro" id="IPR011701">
    <property type="entry name" value="MFS"/>
</dbReference>
<evidence type="ECO:0000313" key="6">
    <source>
        <dbReference type="EMBL" id="MDT9001479.1"/>
    </source>
</evidence>
<dbReference type="PROSITE" id="PS50850">
    <property type="entry name" value="MFS"/>
    <property type="match status" value="1"/>
</dbReference>
<dbReference type="PANTHER" id="PTHR43129">
    <property type="entry name" value="FOSMIDOMYCIN RESISTANCE PROTEIN"/>
    <property type="match status" value="1"/>
</dbReference>
<reference evidence="6" key="1">
    <citation type="submission" date="2023-09" db="EMBL/GenBank/DDBJ databases">
        <title>Paucibacter sp. APW11 Genome sequencing and assembly.</title>
        <authorList>
            <person name="Kim I."/>
        </authorList>
    </citation>
    <scope>NUCLEOTIDE SEQUENCE</scope>
    <source>
        <strain evidence="6">APW11</strain>
    </source>
</reference>
<gene>
    <name evidence="6" type="ORF">RQP53_19540</name>
</gene>
<feature type="transmembrane region" description="Helical" evidence="4">
    <location>
        <begin position="323"/>
        <end position="342"/>
    </location>
</feature>
<organism evidence="6 7">
    <name type="scientific">Roseateles aquae</name>
    <dbReference type="NCBI Taxonomy" id="3077235"/>
    <lineage>
        <taxon>Bacteria</taxon>
        <taxon>Pseudomonadati</taxon>
        <taxon>Pseudomonadota</taxon>
        <taxon>Betaproteobacteria</taxon>
        <taxon>Burkholderiales</taxon>
        <taxon>Sphaerotilaceae</taxon>
        <taxon>Roseateles</taxon>
    </lineage>
</organism>
<protein>
    <submittedName>
        <fullName evidence="6">MFS transporter</fullName>
    </submittedName>
</protein>
<evidence type="ECO:0000256" key="4">
    <source>
        <dbReference type="SAM" id="Phobius"/>
    </source>
</evidence>
<dbReference type="PANTHER" id="PTHR43129:SF1">
    <property type="entry name" value="FOSMIDOMYCIN RESISTANCE PROTEIN"/>
    <property type="match status" value="1"/>
</dbReference>
<keyword evidence="1 4" id="KW-0812">Transmembrane</keyword>
<evidence type="ECO:0000259" key="5">
    <source>
        <dbReference type="PROSITE" id="PS50850"/>
    </source>
</evidence>
<evidence type="ECO:0000256" key="3">
    <source>
        <dbReference type="ARBA" id="ARBA00023136"/>
    </source>
</evidence>
<dbReference type="Proteomes" id="UP001246372">
    <property type="component" value="Unassembled WGS sequence"/>
</dbReference>
<feature type="transmembrane region" description="Helical" evidence="4">
    <location>
        <begin position="382"/>
        <end position="401"/>
    </location>
</feature>
<keyword evidence="2 4" id="KW-1133">Transmembrane helix</keyword>
<feature type="transmembrane region" description="Helical" evidence="4">
    <location>
        <begin position="53"/>
        <end position="75"/>
    </location>
</feature>
<name>A0ABU3PFY0_9BURK</name>
<feature type="transmembrane region" description="Helical" evidence="4">
    <location>
        <begin position="87"/>
        <end position="104"/>
    </location>
</feature>
<dbReference type="InterPro" id="IPR020846">
    <property type="entry name" value="MFS_dom"/>
</dbReference>